<evidence type="ECO:0000256" key="9">
    <source>
        <dbReference type="SAM" id="Coils"/>
    </source>
</evidence>
<dbReference type="Pfam" id="PF00672">
    <property type="entry name" value="HAMP"/>
    <property type="match status" value="1"/>
</dbReference>
<dbReference type="PANTHER" id="PTHR45453:SF1">
    <property type="entry name" value="PHOSPHATE REGULON SENSOR PROTEIN PHOR"/>
    <property type="match status" value="1"/>
</dbReference>
<dbReference type="GO" id="GO:0005886">
    <property type="term" value="C:plasma membrane"/>
    <property type="evidence" value="ECO:0007669"/>
    <property type="project" value="TreeGrafter"/>
</dbReference>
<dbReference type="EMBL" id="NEMB01000003">
    <property type="protein sequence ID" value="PQQ65440.1"/>
    <property type="molecule type" value="Genomic_DNA"/>
</dbReference>
<dbReference type="InterPro" id="IPR004358">
    <property type="entry name" value="Sig_transdc_His_kin-like_C"/>
</dbReference>
<dbReference type="InterPro" id="IPR003661">
    <property type="entry name" value="HisK_dim/P_dom"/>
</dbReference>
<dbReference type="Pfam" id="PF00989">
    <property type="entry name" value="PAS"/>
    <property type="match status" value="1"/>
</dbReference>
<dbReference type="CDD" id="cd00075">
    <property type="entry name" value="HATPase"/>
    <property type="match status" value="1"/>
</dbReference>
<dbReference type="Gene3D" id="3.30.565.10">
    <property type="entry name" value="Histidine kinase-like ATPase, C-terminal domain"/>
    <property type="match status" value="1"/>
</dbReference>
<feature type="transmembrane region" description="Helical" evidence="10">
    <location>
        <begin position="165"/>
        <end position="185"/>
    </location>
</feature>
<dbReference type="PROSITE" id="PS50885">
    <property type="entry name" value="HAMP"/>
    <property type="match status" value="1"/>
</dbReference>
<organism evidence="13 14">
    <name type="scientific">Acetivibrio saccincola</name>
    <dbReference type="NCBI Taxonomy" id="1677857"/>
    <lineage>
        <taxon>Bacteria</taxon>
        <taxon>Bacillati</taxon>
        <taxon>Bacillota</taxon>
        <taxon>Clostridia</taxon>
        <taxon>Eubacteriales</taxon>
        <taxon>Oscillospiraceae</taxon>
        <taxon>Acetivibrio</taxon>
    </lineage>
</organism>
<keyword evidence="9" id="KW-0175">Coiled coil</keyword>
<dbReference type="InterPro" id="IPR003594">
    <property type="entry name" value="HATPase_dom"/>
</dbReference>
<dbReference type="InterPro" id="IPR036097">
    <property type="entry name" value="HisK_dim/P_sf"/>
</dbReference>
<keyword evidence="8 10" id="KW-0472">Membrane</keyword>
<dbReference type="Gene3D" id="1.10.287.130">
    <property type="match status" value="1"/>
</dbReference>
<evidence type="ECO:0000259" key="12">
    <source>
        <dbReference type="PROSITE" id="PS50885"/>
    </source>
</evidence>
<keyword evidence="7" id="KW-0902">Two-component regulatory system</keyword>
<evidence type="ECO:0000256" key="8">
    <source>
        <dbReference type="ARBA" id="ARBA00023136"/>
    </source>
</evidence>
<reference evidence="13 14" key="1">
    <citation type="journal article" date="2018" name="Syst. Appl. Microbiol.">
        <title>Characterization and high-quality draft genome sequence of Herbivorax saccincola A7, an anaerobic, alkaliphilic, thermophilic, cellulolytic, and xylanolytic bacterium.</title>
        <authorList>
            <person name="Aikawa S."/>
            <person name="Baramee S."/>
            <person name="Sermsathanaswadi J."/>
            <person name="Thianheng P."/>
            <person name="Tachaapaikoon C."/>
            <person name="Shikata A."/>
            <person name="Waeonukul R."/>
            <person name="Pason P."/>
            <person name="Ratanakhanokchai K."/>
            <person name="Kosugi A."/>
        </authorList>
    </citation>
    <scope>NUCLEOTIDE SEQUENCE [LARGE SCALE GENOMIC DNA]</scope>
    <source>
        <strain evidence="13 14">A7</strain>
    </source>
</reference>
<evidence type="ECO:0000256" key="5">
    <source>
        <dbReference type="ARBA" id="ARBA00022679"/>
    </source>
</evidence>
<proteinExistence type="predicted"/>
<dbReference type="CDD" id="cd06225">
    <property type="entry name" value="HAMP"/>
    <property type="match status" value="1"/>
</dbReference>
<dbReference type="GO" id="GO:0004721">
    <property type="term" value="F:phosphoprotein phosphatase activity"/>
    <property type="evidence" value="ECO:0007669"/>
    <property type="project" value="TreeGrafter"/>
</dbReference>
<dbReference type="PRINTS" id="PR00344">
    <property type="entry name" value="BCTRLSENSOR"/>
</dbReference>
<keyword evidence="6 13" id="KW-0418">Kinase</keyword>
<evidence type="ECO:0000256" key="3">
    <source>
        <dbReference type="ARBA" id="ARBA00012438"/>
    </source>
</evidence>
<evidence type="ECO:0000313" key="13">
    <source>
        <dbReference type="EMBL" id="PQQ65440.1"/>
    </source>
</evidence>
<dbReference type="Gene3D" id="6.10.340.10">
    <property type="match status" value="1"/>
</dbReference>
<evidence type="ECO:0000313" key="14">
    <source>
        <dbReference type="Proteomes" id="UP000239720"/>
    </source>
</evidence>
<dbReference type="SMART" id="SM00388">
    <property type="entry name" value="HisKA"/>
    <property type="match status" value="1"/>
</dbReference>
<dbReference type="InterPro" id="IPR005467">
    <property type="entry name" value="His_kinase_dom"/>
</dbReference>
<dbReference type="SUPFAM" id="SSF158472">
    <property type="entry name" value="HAMP domain-like"/>
    <property type="match status" value="1"/>
</dbReference>
<gene>
    <name evidence="13" type="ORF">B9R14_00720</name>
</gene>
<dbReference type="GO" id="GO:0006355">
    <property type="term" value="P:regulation of DNA-templated transcription"/>
    <property type="evidence" value="ECO:0007669"/>
    <property type="project" value="InterPro"/>
</dbReference>
<accession>A0A2S8R6L0</accession>
<dbReference type="InterPro" id="IPR035965">
    <property type="entry name" value="PAS-like_dom_sf"/>
</dbReference>
<keyword evidence="4" id="KW-0597">Phosphoprotein</keyword>
<protein>
    <recommendedName>
        <fullName evidence="3">histidine kinase</fullName>
        <ecNumber evidence="3">2.7.13.3</ecNumber>
    </recommendedName>
</protein>
<dbReference type="SMART" id="SM00091">
    <property type="entry name" value="PAS"/>
    <property type="match status" value="1"/>
</dbReference>
<dbReference type="GO" id="GO:0000155">
    <property type="term" value="F:phosphorelay sensor kinase activity"/>
    <property type="evidence" value="ECO:0007669"/>
    <property type="project" value="InterPro"/>
</dbReference>
<comment type="catalytic activity">
    <reaction evidence="1">
        <text>ATP + protein L-histidine = ADP + protein N-phospho-L-histidine.</text>
        <dbReference type="EC" id="2.7.13.3"/>
    </reaction>
</comment>
<dbReference type="InterPro" id="IPR036890">
    <property type="entry name" value="HATPase_C_sf"/>
</dbReference>
<evidence type="ECO:0000256" key="6">
    <source>
        <dbReference type="ARBA" id="ARBA00022777"/>
    </source>
</evidence>
<dbReference type="NCBIfam" id="TIGR00229">
    <property type="entry name" value="sensory_box"/>
    <property type="match status" value="1"/>
</dbReference>
<dbReference type="OrthoDB" id="9813151at2"/>
<dbReference type="SMART" id="SM00387">
    <property type="entry name" value="HATPase_c"/>
    <property type="match status" value="1"/>
</dbReference>
<dbReference type="CDD" id="cd00082">
    <property type="entry name" value="HisKA"/>
    <property type="match status" value="1"/>
</dbReference>
<name>A0A2S8R6L0_9FIRM</name>
<evidence type="ECO:0000256" key="4">
    <source>
        <dbReference type="ARBA" id="ARBA00022553"/>
    </source>
</evidence>
<evidence type="ECO:0000256" key="2">
    <source>
        <dbReference type="ARBA" id="ARBA00004370"/>
    </source>
</evidence>
<dbReference type="SUPFAM" id="SSF55785">
    <property type="entry name" value="PYP-like sensor domain (PAS domain)"/>
    <property type="match status" value="1"/>
</dbReference>
<feature type="domain" description="HAMP" evidence="12">
    <location>
        <begin position="189"/>
        <end position="241"/>
    </location>
</feature>
<dbReference type="NCBIfam" id="NF046044">
    <property type="entry name" value="PnpS"/>
    <property type="match status" value="1"/>
</dbReference>
<keyword evidence="5" id="KW-0808">Transferase</keyword>
<dbReference type="GO" id="GO:0016036">
    <property type="term" value="P:cellular response to phosphate starvation"/>
    <property type="evidence" value="ECO:0007669"/>
    <property type="project" value="TreeGrafter"/>
</dbReference>
<dbReference type="CDD" id="cd00130">
    <property type="entry name" value="PAS"/>
    <property type="match status" value="1"/>
</dbReference>
<dbReference type="Proteomes" id="UP000239720">
    <property type="component" value="Unassembled WGS sequence"/>
</dbReference>
<dbReference type="SMART" id="SM00304">
    <property type="entry name" value="HAMP"/>
    <property type="match status" value="1"/>
</dbReference>
<dbReference type="InterPro" id="IPR013767">
    <property type="entry name" value="PAS_fold"/>
</dbReference>
<comment type="subcellular location">
    <subcellularLocation>
        <location evidence="2">Membrane</location>
    </subcellularLocation>
</comment>
<keyword evidence="10" id="KW-1133">Transmembrane helix</keyword>
<dbReference type="InterPro" id="IPR003660">
    <property type="entry name" value="HAMP_dom"/>
</dbReference>
<feature type="domain" description="Histidine kinase" evidence="11">
    <location>
        <begin position="371"/>
        <end position="586"/>
    </location>
</feature>
<dbReference type="PROSITE" id="PS50109">
    <property type="entry name" value="HIS_KIN"/>
    <property type="match status" value="1"/>
</dbReference>
<keyword evidence="10" id="KW-0812">Transmembrane</keyword>
<dbReference type="AlphaFoldDB" id="A0A2S8R6L0"/>
<dbReference type="Gene3D" id="3.30.450.20">
    <property type="entry name" value="PAS domain"/>
    <property type="match status" value="1"/>
</dbReference>
<evidence type="ECO:0000256" key="1">
    <source>
        <dbReference type="ARBA" id="ARBA00000085"/>
    </source>
</evidence>
<dbReference type="SUPFAM" id="SSF55874">
    <property type="entry name" value="ATPase domain of HSP90 chaperone/DNA topoisomerase II/histidine kinase"/>
    <property type="match status" value="1"/>
</dbReference>
<evidence type="ECO:0000256" key="10">
    <source>
        <dbReference type="SAM" id="Phobius"/>
    </source>
</evidence>
<dbReference type="Pfam" id="PF00512">
    <property type="entry name" value="HisKA"/>
    <property type="match status" value="1"/>
</dbReference>
<feature type="coiled-coil region" evidence="9">
    <location>
        <begin position="226"/>
        <end position="253"/>
    </location>
</feature>
<dbReference type="InterPro" id="IPR050351">
    <property type="entry name" value="BphY/WalK/GraS-like"/>
</dbReference>
<dbReference type="Pfam" id="PF02518">
    <property type="entry name" value="HATPase_c"/>
    <property type="match status" value="1"/>
</dbReference>
<dbReference type="EC" id="2.7.13.3" evidence="3"/>
<sequence length="586" mass="66671">MKKRIFKYYIVLFICISFVTAFFTSSIAGKFYKGEVEKKLINIASSIKYHLIDVGKYQDIDYNSVSKNFSKYINEGDEETRLRVTFIDFKGNVLGDSEADFQSMENHIGRKEVDSSIKEGFGKDTRKSTTVNADLLYIAIAMDQPEVIIRVSLPLIEINEIYKLIWFYTILITLAAILLVVLISFKISKSLTKSLNELIFVSKEISKGKYNRRINIESKDELGQLSESFNEMAAKLEQTINDLKDKKMEIESIVDSMNAGIVAVDRNKKIILINRMAGDFLGVSLQKGVIGKNMLERIRNNQLNNIIKETFINNRPLESGYINMEDKILKLYTSPVKPRTEGEETVGVIVFIQDVTKIRKLEKIRTEFVSNVTHELKTPITSIRGFIETLKDGAINNKQVAMRFLDIIDIEAERLHVLIDDILLLSEIETKQTALRSENINIKSLGDEVISIVQSIADEKEVTLYNQVTKDIFIKGDKNRLKQLFLNLVDNAIKYNVKGGRVTIDAYKDEGKMVIKIKDTGIGIDYKHLPRLFERFYRVDKGRSRDLGGTGLGLSIVKHIVNLYNGNVKVNSKLGEGTEFIVQIPV</sequence>
<dbReference type="PANTHER" id="PTHR45453">
    <property type="entry name" value="PHOSPHATE REGULON SENSOR PROTEIN PHOR"/>
    <property type="match status" value="1"/>
</dbReference>
<evidence type="ECO:0000256" key="7">
    <source>
        <dbReference type="ARBA" id="ARBA00023012"/>
    </source>
</evidence>
<dbReference type="RefSeq" id="WP_105367373.1">
    <property type="nucleotide sequence ID" value="NZ_NEMB01000003.1"/>
</dbReference>
<dbReference type="FunFam" id="1.10.287.130:FF:000001">
    <property type="entry name" value="Two-component sensor histidine kinase"/>
    <property type="match status" value="1"/>
</dbReference>
<dbReference type="FunFam" id="3.30.565.10:FF:000006">
    <property type="entry name" value="Sensor histidine kinase WalK"/>
    <property type="match status" value="1"/>
</dbReference>
<evidence type="ECO:0000259" key="11">
    <source>
        <dbReference type="PROSITE" id="PS50109"/>
    </source>
</evidence>
<comment type="caution">
    <text evidence="13">The sequence shown here is derived from an EMBL/GenBank/DDBJ whole genome shotgun (WGS) entry which is preliminary data.</text>
</comment>
<dbReference type="SUPFAM" id="SSF47384">
    <property type="entry name" value="Homodimeric domain of signal transducing histidine kinase"/>
    <property type="match status" value="1"/>
</dbReference>
<dbReference type="InterPro" id="IPR000014">
    <property type="entry name" value="PAS"/>
</dbReference>